<accession>A0A371NZH5</accession>
<proteinExistence type="predicted"/>
<dbReference type="Gene3D" id="3.30.300.20">
    <property type="match status" value="1"/>
</dbReference>
<dbReference type="Proteomes" id="UP000265581">
    <property type="component" value="Unassembled WGS sequence"/>
</dbReference>
<name>A0A371NZH5_9ACTN</name>
<evidence type="ECO:0000313" key="1">
    <source>
        <dbReference type="EMBL" id="REK69082.1"/>
    </source>
</evidence>
<dbReference type="AlphaFoldDB" id="A0A371NZH5"/>
<keyword evidence="2" id="KW-1185">Reference proteome</keyword>
<dbReference type="SUPFAM" id="SSF82784">
    <property type="entry name" value="OsmC-like"/>
    <property type="match status" value="1"/>
</dbReference>
<reference evidence="1 2" key="1">
    <citation type="submission" date="2018-08" db="EMBL/GenBank/DDBJ databases">
        <title>Aeromicrobium sp. M2KJ-4, whole genome shotgun sequence.</title>
        <authorList>
            <person name="Tuo L."/>
        </authorList>
    </citation>
    <scope>NUCLEOTIDE SEQUENCE [LARGE SCALE GENOMIC DNA]</scope>
    <source>
        <strain evidence="1 2">M2KJ-4</strain>
    </source>
</reference>
<dbReference type="InterPro" id="IPR019904">
    <property type="entry name" value="Peroxiredoxin_OsmC"/>
</dbReference>
<dbReference type="PANTHER" id="PTHR42830:SF1">
    <property type="entry name" value="OSMOTICALLY INDUCIBLE FAMILY PROTEIN"/>
    <property type="match status" value="1"/>
</dbReference>
<comment type="caution">
    <text evidence="1">The sequence shown here is derived from an EMBL/GenBank/DDBJ whole genome shotgun (WGS) entry which is preliminary data.</text>
</comment>
<evidence type="ECO:0000313" key="2">
    <source>
        <dbReference type="Proteomes" id="UP000265581"/>
    </source>
</evidence>
<gene>
    <name evidence="1" type="ORF">DX116_19170</name>
</gene>
<sequence>MPTRTARTAWDGGFEDGSGQVELTDSGLGTFEMSFKKRSSDDGGGATNPEELLGAAHSSCYTMQLAALLGQKGATPVTIETTAKVTLGEDPDDQGFKIHKIALTVRAEVEGIDDAGFAEAAEAAKVSCPLSKALASVPEITLDAALETA</sequence>
<dbReference type="InterPro" id="IPR052707">
    <property type="entry name" value="OsmC_Ohr_Peroxiredoxin"/>
</dbReference>
<organism evidence="1 2">
    <name type="scientific">Aeromicrobium endophyticum</name>
    <dbReference type="NCBI Taxonomy" id="2292704"/>
    <lineage>
        <taxon>Bacteria</taxon>
        <taxon>Bacillati</taxon>
        <taxon>Actinomycetota</taxon>
        <taxon>Actinomycetes</taxon>
        <taxon>Propionibacteriales</taxon>
        <taxon>Nocardioidaceae</taxon>
        <taxon>Aeromicrobium</taxon>
    </lineage>
</organism>
<dbReference type="Pfam" id="PF02566">
    <property type="entry name" value="OsmC"/>
    <property type="match status" value="1"/>
</dbReference>
<dbReference type="OrthoDB" id="9807532at2"/>
<dbReference type="GO" id="GO:0004601">
    <property type="term" value="F:peroxidase activity"/>
    <property type="evidence" value="ECO:0007669"/>
    <property type="project" value="InterPro"/>
</dbReference>
<dbReference type="InterPro" id="IPR003718">
    <property type="entry name" value="OsmC/Ohr_fam"/>
</dbReference>
<protein>
    <submittedName>
        <fullName evidence="1">OsmC family peroxiredoxin</fullName>
    </submittedName>
</protein>
<dbReference type="NCBIfam" id="TIGR03562">
    <property type="entry name" value="osmo_induc_OsmC"/>
    <property type="match status" value="1"/>
</dbReference>
<dbReference type="InterPro" id="IPR036102">
    <property type="entry name" value="OsmC/Ohrsf"/>
</dbReference>
<dbReference type="EMBL" id="QUBR01000003">
    <property type="protein sequence ID" value="REK69082.1"/>
    <property type="molecule type" value="Genomic_DNA"/>
</dbReference>
<dbReference type="InterPro" id="IPR015946">
    <property type="entry name" value="KH_dom-like_a/b"/>
</dbReference>
<dbReference type="GO" id="GO:0006979">
    <property type="term" value="P:response to oxidative stress"/>
    <property type="evidence" value="ECO:0007669"/>
    <property type="project" value="InterPro"/>
</dbReference>
<dbReference type="RefSeq" id="WP_119706004.1">
    <property type="nucleotide sequence ID" value="NZ_JBHSOI010000001.1"/>
</dbReference>
<dbReference type="PANTHER" id="PTHR42830">
    <property type="entry name" value="OSMOTICALLY INDUCIBLE FAMILY PROTEIN"/>
    <property type="match status" value="1"/>
</dbReference>